<sequence>MNEVRKVMVRKGSKIGKIVWWLLSVVLVVSGLVAYWKISMDLAMLSPLHDDPGLKKAVQASKCQPMQWPEGWDDPGPAEPFVSNGSRHCSVGLTFERSEKSLPDVIDDPISLQSGANTVCLRAFTCKCRRFYRREARCNSLSGLFDFRENVIREEVAGEAFFKGTGPLSSSLPVNDNTKPLHKDYFRFDRQGHINLIIKPSLQLVFVKVHKSGSTFVRSAMRAMTKEEDNESFSARLDYTKVQNYTWFLTVRDPMKRFFSQRQELLEGAPNVANLSYLNFKEYVDAIYYGSGINDFHARSQLYYLQGSYGPSYTPIRVDYIVRMEHIKEDVQYLFGDYLKLANFNLEELDHRSDLITHEGQYTSNPSEPSSLSEVKDPDLIRKICEIVAQDHICFGYPIPPQCTCESA</sequence>
<proteinExistence type="predicted"/>
<dbReference type="InterPro" id="IPR005331">
    <property type="entry name" value="Sulfotransferase"/>
</dbReference>
<accession>A0A7S1THU5</accession>
<dbReference type="AlphaFoldDB" id="A0A7S1THU5"/>
<protein>
    <recommendedName>
        <fullName evidence="3">Sulfotransferase domain-containing protein</fullName>
    </recommendedName>
</protein>
<organism evidence="2">
    <name type="scientific">Compsopogon caeruleus</name>
    <dbReference type="NCBI Taxonomy" id="31354"/>
    <lineage>
        <taxon>Eukaryota</taxon>
        <taxon>Rhodophyta</taxon>
        <taxon>Compsopogonophyceae</taxon>
        <taxon>Compsopogonales</taxon>
        <taxon>Compsopogonaceae</taxon>
        <taxon>Compsopogon</taxon>
    </lineage>
</organism>
<evidence type="ECO:0000313" key="2">
    <source>
        <dbReference type="EMBL" id="CAD9236922.1"/>
    </source>
</evidence>
<dbReference type="Pfam" id="PF03567">
    <property type="entry name" value="Sulfotransfer_2"/>
    <property type="match status" value="1"/>
</dbReference>
<keyword evidence="1" id="KW-0812">Transmembrane</keyword>
<name>A0A7S1THU5_9RHOD</name>
<gene>
    <name evidence="2" type="ORF">CCAE0312_LOCUS9019</name>
</gene>
<keyword evidence="1" id="KW-0472">Membrane</keyword>
<keyword evidence="1" id="KW-1133">Transmembrane helix</keyword>
<dbReference type="EMBL" id="HBGH01016332">
    <property type="protein sequence ID" value="CAD9236922.1"/>
    <property type="molecule type" value="Transcribed_RNA"/>
</dbReference>
<dbReference type="GO" id="GO:0008146">
    <property type="term" value="F:sulfotransferase activity"/>
    <property type="evidence" value="ECO:0007669"/>
    <property type="project" value="InterPro"/>
</dbReference>
<feature type="transmembrane region" description="Helical" evidence="1">
    <location>
        <begin position="18"/>
        <end position="36"/>
    </location>
</feature>
<evidence type="ECO:0000256" key="1">
    <source>
        <dbReference type="SAM" id="Phobius"/>
    </source>
</evidence>
<dbReference type="GO" id="GO:0016020">
    <property type="term" value="C:membrane"/>
    <property type="evidence" value="ECO:0007669"/>
    <property type="project" value="InterPro"/>
</dbReference>
<evidence type="ECO:0008006" key="3">
    <source>
        <dbReference type="Google" id="ProtNLM"/>
    </source>
</evidence>
<reference evidence="2" key="1">
    <citation type="submission" date="2021-01" db="EMBL/GenBank/DDBJ databases">
        <authorList>
            <person name="Corre E."/>
            <person name="Pelletier E."/>
            <person name="Niang G."/>
            <person name="Scheremetjew M."/>
            <person name="Finn R."/>
            <person name="Kale V."/>
            <person name="Holt S."/>
            <person name="Cochrane G."/>
            <person name="Meng A."/>
            <person name="Brown T."/>
            <person name="Cohen L."/>
        </authorList>
    </citation>
    <scope>NUCLEOTIDE SEQUENCE</scope>
    <source>
        <strain evidence="2">SAG 36.94</strain>
    </source>
</reference>